<evidence type="ECO:0000256" key="3">
    <source>
        <dbReference type="ARBA" id="ARBA00022825"/>
    </source>
</evidence>
<dbReference type="InterPro" id="IPR002172">
    <property type="entry name" value="LDrepeatLR_classA_rpt"/>
</dbReference>
<dbReference type="GO" id="GO:0016020">
    <property type="term" value="C:membrane"/>
    <property type="evidence" value="ECO:0007669"/>
    <property type="project" value="InterPro"/>
</dbReference>
<keyword evidence="13" id="KW-1185">Reference proteome</keyword>
<dbReference type="InterPro" id="IPR018114">
    <property type="entry name" value="TRYPSIN_HIS"/>
</dbReference>
<dbReference type="GO" id="GO:0006508">
    <property type="term" value="P:proteolysis"/>
    <property type="evidence" value="ECO:0007669"/>
    <property type="project" value="UniProtKB-KW"/>
</dbReference>
<reference evidence="12" key="2">
    <citation type="submission" date="2025-09" db="UniProtKB">
        <authorList>
            <consortium name="Ensembl"/>
        </authorList>
    </citation>
    <scope>IDENTIFICATION</scope>
</reference>
<feature type="domain" description="SRCR" evidence="11">
    <location>
        <begin position="150"/>
        <end position="181"/>
    </location>
</feature>
<dbReference type="Proteomes" id="UP000261520">
    <property type="component" value="Unplaced"/>
</dbReference>
<dbReference type="PANTHER" id="PTHR24252">
    <property type="entry name" value="ACROSIN-RELATED"/>
    <property type="match status" value="1"/>
</dbReference>
<dbReference type="PRINTS" id="PR00722">
    <property type="entry name" value="CHYMOTRYPSIN"/>
</dbReference>
<feature type="disulfide bond" evidence="6">
    <location>
        <begin position="125"/>
        <end position="140"/>
    </location>
</feature>
<dbReference type="InterPro" id="IPR036055">
    <property type="entry name" value="LDL_receptor-like_sf"/>
</dbReference>
<dbReference type="SMART" id="SM00192">
    <property type="entry name" value="LDLa"/>
    <property type="match status" value="1"/>
</dbReference>
<dbReference type="Pfam" id="PF15494">
    <property type="entry name" value="SRCR_2"/>
    <property type="match status" value="1"/>
</dbReference>
<dbReference type="SUPFAM" id="SSF56487">
    <property type="entry name" value="SRCR-like"/>
    <property type="match status" value="1"/>
</dbReference>
<evidence type="ECO:0000256" key="9">
    <source>
        <dbReference type="SAM" id="MobiDB-lite"/>
    </source>
</evidence>
<dbReference type="PROSITE" id="PS50068">
    <property type="entry name" value="LDLRA_2"/>
    <property type="match status" value="1"/>
</dbReference>
<evidence type="ECO:0000256" key="7">
    <source>
        <dbReference type="PROSITE-ProRule" id="PRU00196"/>
    </source>
</evidence>
<dbReference type="Gene3D" id="2.40.10.10">
    <property type="entry name" value="Trypsin-like serine proteases"/>
    <property type="match status" value="2"/>
</dbReference>
<dbReference type="InterPro" id="IPR001254">
    <property type="entry name" value="Trypsin_dom"/>
</dbReference>
<dbReference type="CDD" id="cd00112">
    <property type="entry name" value="LDLa"/>
    <property type="match status" value="1"/>
</dbReference>
<proteinExistence type="predicted"/>
<accession>A0A3B3ZX99</accession>
<dbReference type="InterPro" id="IPR001190">
    <property type="entry name" value="SRCR"/>
</dbReference>
<dbReference type="STRING" id="409849.ENSPMGP00000009155"/>
<dbReference type="InterPro" id="IPR001314">
    <property type="entry name" value="Peptidase_S1A"/>
</dbReference>
<comment type="caution">
    <text evidence="7">Lacks conserved residue(s) required for the propagation of feature annotation.</text>
</comment>
<dbReference type="PROSITE" id="PS50240">
    <property type="entry name" value="TRYPSIN_DOM"/>
    <property type="match status" value="1"/>
</dbReference>
<sequence>MLYFNTEYVLYVQVTPPPSYDNIGFRHDDGRPPAYNQIQSLYPPIPHSTVPHSTVPHSTGPHSTVPHSTVPHSTPQYVPSIPYINTHLSTPDVLQTQKKGTAAVFYQCFTGRSCGGKCLSHSQWCDGVKDCAEEEDESQCFRVRGANFLLESYSSVQQSWIPVCADHWDSTHGKAVCQQMGYEGEDYGSFTQTSSGSASQGYMKLNPTSDGSRVQTQLSFRSVLVSRVVGGTEAVNGAWPWQVSLQIQGKHICGGSIISSMWILSAAHCFQSYNRPNMWKVQYGDVSLSTMRTQLPKSVSKIVSHENYNSHTNDNDIALLKLSSPLTFSSRVKPVCLPNVGVDLSAERQAWVTGWGALQVSGSTPDKMNQAEVTIYSRATCNAPYVLNNQVTKTMICAGKLSGGVDTCQGDSGGPLVVKQDGLWWLAGDTSWGIGCASQNRPGVYDYVFIIFPINKNHKEKLSC</sequence>
<dbReference type="Pfam" id="PF00089">
    <property type="entry name" value="Trypsin"/>
    <property type="match status" value="1"/>
</dbReference>
<dbReference type="InterPro" id="IPR036772">
    <property type="entry name" value="SRCR-like_dom_sf"/>
</dbReference>
<feature type="domain" description="Peptidase S1" evidence="10">
    <location>
        <begin position="228"/>
        <end position="452"/>
    </location>
</feature>
<keyword evidence="1 8" id="KW-0645">Protease</keyword>
<dbReference type="InterPro" id="IPR033116">
    <property type="entry name" value="TRYPSIN_SER"/>
</dbReference>
<evidence type="ECO:0000256" key="6">
    <source>
        <dbReference type="PROSITE-ProRule" id="PRU00124"/>
    </source>
</evidence>
<evidence type="ECO:0000313" key="13">
    <source>
        <dbReference type="Proteomes" id="UP000261520"/>
    </source>
</evidence>
<dbReference type="InterPro" id="IPR043504">
    <property type="entry name" value="Peptidase_S1_PA_chymotrypsin"/>
</dbReference>
<evidence type="ECO:0000256" key="4">
    <source>
        <dbReference type="ARBA" id="ARBA00023157"/>
    </source>
</evidence>
<dbReference type="Gene3D" id="4.10.400.10">
    <property type="entry name" value="Low-density Lipoprotein Receptor"/>
    <property type="match status" value="1"/>
</dbReference>
<dbReference type="PROSITE" id="PS00134">
    <property type="entry name" value="TRYPSIN_HIS"/>
    <property type="match status" value="1"/>
</dbReference>
<evidence type="ECO:0000256" key="8">
    <source>
        <dbReference type="RuleBase" id="RU363034"/>
    </source>
</evidence>
<keyword evidence="2 8" id="KW-0378">Hydrolase</keyword>
<protein>
    <submittedName>
        <fullName evidence="12">Uncharacterized protein</fullName>
    </submittedName>
</protein>
<dbReference type="GO" id="GO:0004252">
    <property type="term" value="F:serine-type endopeptidase activity"/>
    <property type="evidence" value="ECO:0007669"/>
    <property type="project" value="InterPro"/>
</dbReference>
<dbReference type="AlphaFoldDB" id="A0A3B3ZX99"/>
<evidence type="ECO:0000313" key="12">
    <source>
        <dbReference type="Ensembl" id="ENSPMGP00000009155.1"/>
    </source>
</evidence>
<dbReference type="PANTHER" id="PTHR24252:SF27">
    <property type="entry name" value="TRANSMEMBRANE PROTEASE SERINE 3-LIKE"/>
    <property type="match status" value="1"/>
</dbReference>
<organism evidence="12 13">
    <name type="scientific">Periophthalmus magnuspinnatus</name>
    <dbReference type="NCBI Taxonomy" id="409849"/>
    <lineage>
        <taxon>Eukaryota</taxon>
        <taxon>Metazoa</taxon>
        <taxon>Chordata</taxon>
        <taxon>Craniata</taxon>
        <taxon>Vertebrata</taxon>
        <taxon>Euteleostomi</taxon>
        <taxon>Actinopterygii</taxon>
        <taxon>Neopterygii</taxon>
        <taxon>Teleostei</taxon>
        <taxon>Neoteleostei</taxon>
        <taxon>Acanthomorphata</taxon>
        <taxon>Gobiaria</taxon>
        <taxon>Gobiiformes</taxon>
        <taxon>Gobioidei</taxon>
        <taxon>Gobiidae</taxon>
        <taxon>Oxudercinae</taxon>
        <taxon>Periophthalmus</taxon>
    </lineage>
</organism>
<keyword evidence="5" id="KW-0325">Glycoprotein</keyword>
<name>A0A3B3ZX99_9GOBI</name>
<dbReference type="SMART" id="SM00020">
    <property type="entry name" value="Tryp_SPc"/>
    <property type="match status" value="1"/>
</dbReference>
<feature type="region of interest" description="Disordered" evidence="9">
    <location>
        <begin position="51"/>
        <end position="71"/>
    </location>
</feature>
<keyword evidence="4 6" id="KW-1015">Disulfide bond</keyword>
<dbReference type="FunFam" id="2.40.10.10:FF:000003">
    <property type="entry name" value="Transmembrane serine protease 3"/>
    <property type="match status" value="1"/>
</dbReference>
<evidence type="ECO:0000256" key="5">
    <source>
        <dbReference type="ARBA" id="ARBA00023180"/>
    </source>
</evidence>
<evidence type="ECO:0000256" key="2">
    <source>
        <dbReference type="ARBA" id="ARBA00022801"/>
    </source>
</evidence>
<dbReference type="Ensembl" id="ENSPMGT00000009753.1">
    <property type="protein sequence ID" value="ENSPMGP00000009155.1"/>
    <property type="gene ID" value="ENSPMGG00000007547.1"/>
</dbReference>
<dbReference type="CDD" id="cd00190">
    <property type="entry name" value="Tryp_SPc"/>
    <property type="match status" value="1"/>
</dbReference>
<evidence type="ECO:0000259" key="11">
    <source>
        <dbReference type="PROSITE" id="PS50287"/>
    </source>
</evidence>
<evidence type="ECO:0000259" key="10">
    <source>
        <dbReference type="PROSITE" id="PS50240"/>
    </source>
</evidence>
<dbReference type="Gene3D" id="3.10.250.10">
    <property type="entry name" value="SRCR-like domain"/>
    <property type="match status" value="1"/>
</dbReference>
<dbReference type="PROSITE" id="PS50287">
    <property type="entry name" value="SRCR_2"/>
    <property type="match status" value="1"/>
</dbReference>
<dbReference type="PROSITE" id="PS00135">
    <property type="entry name" value="TRYPSIN_SER"/>
    <property type="match status" value="1"/>
</dbReference>
<dbReference type="SUPFAM" id="SSF50494">
    <property type="entry name" value="Trypsin-like serine proteases"/>
    <property type="match status" value="1"/>
</dbReference>
<keyword evidence="3 8" id="KW-0720">Serine protease</keyword>
<dbReference type="SUPFAM" id="SSF57424">
    <property type="entry name" value="LDL receptor-like module"/>
    <property type="match status" value="1"/>
</dbReference>
<reference evidence="12" key="1">
    <citation type="submission" date="2025-08" db="UniProtKB">
        <authorList>
            <consortium name="Ensembl"/>
        </authorList>
    </citation>
    <scope>IDENTIFICATION</scope>
</reference>
<dbReference type="InterPro" id="IPR009003">
    <property type="entry name" value="Peptidase_S1_PA"/>
</dbReference>
<evidence type="ECO:0000256" key="1">
    <source>
        <dbReference type="ARBA" id="ARBA00022670"/>
    </source>
</evidence>